<evidence type="ECO:0000256" key="5">
    <source>
        <dbReference type="ARBA" id="ARBA00022776"/>
    </source>
</evidence>
<evidence type="ECO:0000256" key="10">
    <source>
        <dbReference type="ARBA" id="ARBA00023306"/>
    </source>
</evidence>
<keyword evidence="3" id="KW-0132">Cell division</keyword>
<evidence type="ECO:0000256" key="6">
    <source>
        <dbReference type="ARBA" id="ARBA00022840"/>
    </source>
</evidence>
<evidence type="ECO:0000256" key="9">
    <source>
        <dbReference type="ARBA" id="ARBA00023242"/>
    </source>
</evidence>
<feature type="compositionally biased region" description="Basic and acidic residues" evidence="13">
    <location>
        <begin position="344"/>
        <end position="366"/>
    </location>
</feature>
<dbReference type="Pfam" id="PF06470">
    <property type="entry name" value="SMC_hinge"/>
    <property type="match status" value="1"/>
</dbReference>
<organism evidence="15 16">
    <name type="scientific">Tritrichomonas musculus</name>
    <dbReference type="NCBI Taxonomy" id="1915356"/>
    <lineage>
        <taxon>Eukaryota</taxon>
        <taxon>Metamonada</taxon>
        <taxon>Parabasalia</taxon>
        <taxon>Tritrichomonadida</taxon>
        <taxon>Tritrichomonadidae</taxon>
        <taxon>Tritrichomonas</taxon>
    </lineage>
</organism>
<dbReference type="Proteomes" id="UP001470230">
    <property type="component" value="Unassembled WGS sequence"/>
</dbReference>
<dbReference type="Gene3D" id="3.40.50.300">
    <property type="entry name" value="P-loop containing nucleotide triphosphate hydrolases"/>
    <property type="match status" value="2"/>
</dbReference>
<evidence type="ECO:0000256" key="7">
    <source>
        <dbReference type="ARBA" id="ARBA00023054"/>
    </source>
</evidence>
<proteinExistence type="inferred from homology"/>
<dbReference type="Pfam" id="PF02463">
    <property type="entry name" value="SMC_N"/>
    <property type="match status" value="1"/>
</dbReference>
<feature type="coiled-coil region" evidence="12">
    <location>
        <begin position="986"/>
        <end position="1037"/>
    </location>
</feature>
<keyword evidence="16" id="KW-1185">Reference proteome</keyword>
<evidence type="ECO:0000313" key="15">
    <source>
        <dbReference type="EMBL" id="KAK8899508.1"/>
    </source>
</evidence>
<dbReference type="PANTHER" id="PTHR43977">
    <property type="entry name" value="STRUCTURAL MAINTENANCE OF CHROMOSOMES PROTEIN 3"/>
    <property type="match status" value="1"/>
</dbReference>
<keyword evidence="10" id="KW-0131">Cell cycle</keyword>
<dbReference type="SUPFAM" id="SSF52540">
    <property type="entry name" value="P-loop containing nucleoside triphosphate hydrolases"/>
    <property type="match status" value="1"/>
</dbReference>
<protein>
    <recommendedName>
        <fullName evidence="11">Structural maintenance of chromosomes protein</fullName>
    </recommendedName>
</protein>
<keyword evidence="9 11" id="KW-0539">Nucleus</keyword>
<sequence length="1177" mass="136202">MYIERLIISGFKSYREHTVIDGFDRYFNAITGPNGSGKSNILDAICFVLGIQNLSLVRAQGGLQELIYKQGQSGVTKASVEVVFNNEDKNASPVGYTQFDHITVCRQITSGSSSKYFINDHPANATRVHNLFHSVQLNVNNPHFLIMQGKITQVLNMKPQEILGLIEEAAGIKMYEDKKEDSKRILDRKQKQLEEIERIFQDELKPNLERLKKERDEYDTWVSIRSDVERMHRWVVAYNYKETDRALKEGIKLIREEKEKKEKLEENIKDIGDKIQQKKDQISVLTTQKEDTEKGKYVKLEKKIAQLKKDVTLNETLIQQSESEIKRLKKKKEAAEKQASSLEESLKNKKEEKEKIANEDSEDNEKFLEAQQKINHIESRIKDINIGIADEGKDMSLSDEVEEQKRILRDCEVEIKRIEKNAPYLRGRKVELEHVIRDAEHELDELNESIQKCTSTIDQINSELRRLNFDPNLEERLINDQRNLNQIITEKRDQINSLDRELGFLEFRPHRPQGITEIYGPLVRLFKVKDEFNNEYNLALQKTAGGKLFNIVVANENDASLLIKHGHLNKRYGFIPLTKIDGRTISKDAINKAGRIANGRDANFALDVIQFDPRFDQAMKFAFGQSFLCNNKDTAKDLAFNPSTMIRSITTDGSVYDPNGVVSGGFTQNDDARNSVILKVAIQERLIYELRQYEAQLDDVTKQLMNMEHDSRLYRQLKNDLDIAEHQLQSQNQRKSSSTYEEARANLERVNQEIEDNQAKIHECHENKKVAERKLQELTKELNEWNSQKDSKIRALEDELAEARKEFDDIRNLKADKESTLEQIDSDIEFISKDITKANSEIAEYENNIQTTTDKKAKISDKFDELKNELKNTEEAFNELKKDLSEKKDTLAKYIKEENELQQKLTKKKIKLTKTENSIETLTKRHDSAKSDLQKMKEDNPWIEQEERFFGVPHTDFDFKEYEPDDANEKLESLIKQQQELEGRVNKRVISQYERAENEYLSLVDKKKTVEEEKKKIEEVIEELEEKKREAITSTHNKVTQDLQDIVSQVLPGTTAKLVPPENMSVFEGLELIVSFNNLQKSLTELSGGQRSLIALGLVLALLKFKPAPVYILDEVDSALDLNHTQNIGKMLRKSFQKAQFIVVSLKEGMWNNANVVFRTSFKDSNSQVKRTENEPL</sequence>
<dbReference type="CDD" id="cd03273">
    <property type="entry name" value="ABC_SMC2_euk"/>
    <property type="match status" value="1"/>
</dbReference>
<dbReference type="InterPro" id="IPR036277">
    <property type="entry name" value="SMC_hinge_sf"/>
</dbReference>
<evidence type="ECO:0000259" key="14">
    <source>
        <dbReference type="SMART" id="SM00968"/>
    </source>
</evidence>
<dbReference type="InterPro" id="IPR024704">
    <property type="entry name" value="SMC"/>
</dbReference>
<keyword evidence="8" id="KW-0226">DNA condensation</keyword>
<dbReference type="SMART" id="SM00968">
    <property type="entry name" value="SMC_hinge"/>
    <property type="match status" value="1"/>
</dbReference>
<evidence type="ECO:0000256" key="3">
    <source>
        <dbReference type="ARBA" id="ARBA00022618"/>
    </source>
</evidence>
<dbReference type="InterPro" id="IPR027120">
    <property type="entry name" value="Smc2_ABC"/>
</dbReference>
<dbReference type="SUPFAM" id="SSF75553">
    <property type="entry name" value="Smc hinge domain"/>
    <property type="match status" value="1"/>
</dbReference>
<evidence type="ECO:0000256" key="4">
    <source>
        <dbReference type="ARBA" id="ARBA00022741"/>
    </source>
</evidence>
<evidence type="ECO:0000256" key="12">
    <source>
        <dbReference type="SAM" id="Coils"/>
    </source>
</evidence>
<comment type="similarity">
    <text evidence="2">Belongs to the SMC family. SMC2 subfamily.</text>
</comment>
<keyword evidence="7 12" id="KW-0175">Coiled coil</keyword>
<dbReference type="PIRSF" id="PIRSF005719">
    <property type="entry name" value="SMC"/>
    <property type="match status" value="1"/>
</dbReference>
<dbReference type="EMBL" id="JAPFFF010000001">
    <property type="protein sequence ID" value="KAK8899508.1"/>
    <property type="molecule type" value="Genomic_DNA"/>
</dbReference>
<keyword evidence="5" id="KW-0498">Mitosis</keyword>
<dbReference type="InterPro" id="IPR010935">
    <property type="entry name" value="SMC_hinge"/>
</dbReference>
<feature type="coiled-coil region" evidence="12">
    <location>
        <begin position="172"/>
        <end position="199"/>
    </location>
</feature>
<comment type="subcellular location">
    <subcellularLocation>
        <location evidence="1 11">Nucleus</location>
    </subcellularLocation>
</comment>
<name>A0ABR2L8Y5_9EUKA</name>
<gene>
    <name evidence="15" type="ORF">M9Y10_001824</name>
</gene>
<evidence type="ECO:0000256" key="11">
    <source>
        <dbReference type="PIRNR" id="PIRNR005719"/>
    </source>
</evidence>
<feature type="region of interest" description="Disordered" evidence="13">
    <location>
        <begin position="339"/>
        <end position="366"/>
    </location>
</feature>
<dbReference type="Gene3D" id="1.20.1060.20">
    <property type="match status" value="1"/>
</dbReference>
<feature type="domain" description="SMC hinge" evidence="14">
    <location>
        <begin position="516"/>
        <end position="639"/>
    </location>
</feature>
<dbReference type="InterPro" id="IPR003395">
    <property type="entry name" value="RecF/RecN/SMC_N"/>
</dbReference>
<evidence type="ECO:0000256" key="1">
    <source>
        <dbReference type="ARBA" id="ARBA00004123"/>
    </source>
</evidence>
<evidence type="ECO:0000256" key="2">
    <source>
        <dbReference type="ARBA" id="ARBA00005231"/>
    </source>
</evidence>
<keyword evidence="6" id="KW-0067">ATP-binding</keyword>
<dbReference type="Gene3D" id="3.30.70.1620">
    <property type="match status" value="1"/>
</dbReference>
<feature type="coiled-coil region" evidence="12">
    <location>
        <begin position="683"/>
        <end position="939"/>
    </location>
</feature>
<evidence type="ECO:0000256" key="8">
    <source>
        <dbReference type="ARBA" id="ARBA00023067"/>
    </source>
</evidence>
<reference evidence="15 16" key="1">
    <citation type="submission" date="2024-04" db="EMBL/GenBank/DDBJ databases">
        <title>Tritrichomonas musculus Genome.</title>
        <authorList>
            <person name="Alves-Ferreira E."/>
            <person name="Grigg M."/>
            <person name="Lorenzi H."/>
            <person name="Galac M."/>
        </authorList>
    </citation>
    <scope>NUCLEOTIDE SEQUENCE [LARGE SCALE GENOMIC DNA]</scope>
    <source>
        <strain evidence="15 16">EAF2021</strain>
    </source>
</reference>
<dbReference type="InterPro" id="IPR027417">
    <property type="entry name" value="P-loop_NTPase"/>
</dbReference>
<comment type="caution">
    <text evidence="15">The sequence shown here is derived from an EMBL/GenBank/DDBJ whole genome shotgun (WGS) entry which is preliminary data.</text>
</comment>
<evidence type="ECO:0000313" key="16">
    <source>
        <dbReference type="Proteomes" id="UP001470230"/>
    </source>
</evidence>
<dbReference type="Gene3D" id="1.10.287.1490">
    <property type="match status" value="1"/>
</dbReference>
<evidence type="ECO:0000256" key="13">
    <source>
        <dbReference type="SAM" id="MobiDB-lite"/>
    </source>
</evidence>
<feature type="coiled-coil region" evidence="12">
    <location>
        <begin position="401"/>
        <end position="501"/>
    </location>
</feature>
<keyword evidence="4" id="KW-0547">Nucleotide-binding</keyword>
<accession>A0ABR2L8Y5</accession>